<dbReference type="GO" id="GO:0008168">
    <property type="term" value="F:methyltransferase activity"/>
    <property type="evidence" value="ECO:0007669"/>
    <property type="project" value="UniProtKB-KW"/>
</dbReference>
<keyword evidence="4 6" id="KW-0677">Repeat</keyword>
<dbReference type="EMBL" id="LSSK01000919">
    <property type="protein sequence ID" value="OMH81355.1"/>
    <property type="molecule type" value="Genomic_DNA"/>
</dbReference>
<gene>
    <name evidence="9" type="ORF">AX774_g5190</name>
</gene>
<organism evidence="9 10">
    <name type="scientific">Zancudomyces culisetae</name>
    <name type="common">Gut fungus</name>
    <name type="synonym">Smittium culisetae</name>
    <dbReference type="NCBI Taxonomy" id="1213189"/>
    <lineage>
        <taxon>Eukaryota</taxon>
        <taxon>Fungi</taxon>
        <taxon>Fungi incertae sedis</taxon>
        <taxon>Zoopagomycota</taxon>
        <taxon>Kickxellomycotina</taxon>
        <taxon>Harpellomycetes</taxon>
        <taxon>Harpellales</taxon>
        <taxon>Legeriomycetaceae</taxon>
        <taxon>Zancudomyces</taxon>
    </lineage>
</organism>
<dbReference type="GO" id="GO:0005829">
    <property type="term" value="C:cytosol"/>
    <property type="evidence" value="ECO:0007669"/>
    <property type="project" value="TreeGrafter"/>
</dbReference>
<evidence type="ECO:0000256" key="5">
    <source>
        <dbReference type="ARBA" id="ARBA00023242"/>
    </source>
</evidence>
<evidence type="ECO:0000256" key="6">
    <source>
        <dbReference type="HAMAP-Rule" id="MF_03056"/>
    </source>
</evidence>
<dbReference type="Gene3D" id="2.130.10.10">
    <property type="entry name" value="YVTN repeat-like/Quinoprotein amine dehydrogenase"/>
    <property type="match status" value="1"/>
</dbReference>
<feature type="repeat" description="WD" evidence="7">
    <location>
        <begin position="210"/>
        <end position="252"/>
    </location>
</feature>
<evidence type="ECO:0000256" key="4">
    <source>
        <dbReference type="ARBA" id="ARBA00022737"/>
    </source>
</evidence>
<keyword evidence="10" id="KW-1185">Reference proteome</keyword>
<evidence type="ECO:0000256" key="3">
    <source>
        <dbReference type="ARBA" id="ARBA00022694"/>
    </source>
</evidence>
<dbReference type="HAMAP" id="MF_03056">
    <property type="entry name" value="TRM82"/>
    <property type="match status" value="1"/>
</dbReference>
<reference evidence="10" key="1">
    <citation type="submission" date="2017-01" db="EMBL/GenBank/DDBJ databases">
        <authorList>
            <person name="Wang Y."/>
            <person name="White M."/>
            <person name="Kvist S."/>
            <person name="Moncalvo J.-M."/>
        </authorList>
    </citation>
    <scope>NUCLEOTIDE SEQUENCE [LARGE SCALE GENOMIC DNA]</scope>
    <source>
        <strain evidence="10">COL-18-3</strain>
    </source>
</reference>
<dbReference type="PANTHER" id="PTHR16288:SF0">
    <property type="entry name" value="TRNA (GUANINE-N(7)-)-METHYLTRANSFERASE NON-CATALYTIC SUBUNIT WDR4"/>
    <property type="match status" value="1"/>
</dbReference>
<protein>
    <submittedName>
        <fullName evidence="9">tRNA (Guanine-N(7)-)-methyltransferase non-catalytic subunit wuho</fullName>
    </submittedName>
</protein>
<dbReference type="SUPFAM" id="SSF50978">
    <property type="entry name" value="WD40 repeat-like"/>
    <property type="match status" value="1"/>
</dbReference>
<comment type="pathway">
    <text evidence="6">tRNA modification; N(7)-methylguanine-tRNA biosynthesis.</text>
</comment>
<dbReference type="GO" id="GO:0005634">
    <property type="term" value="C:nucleus"/>
    <property type="evidence" value="ECO:0007669"/>
    <property type="project" value="UniProtKB-SubCell"/>
</dbReference>
<feature type="region of interest" description="Disordered" evidence="8">
    <location>
        <begin position="43"/>
        <end position="69"/>
    </location>
</feature>
<keyword evidence="9" id="KW-0808">Transferase</keyword>
<evidence type="ECO:0000256" key="7">
    <source>
        <dbReference type="PROSITE-ProRule" id="PRU00221"/>
    </source>
</evidence>
<evidence type="ECO:0000256" key="8">
    <source>
        <dbReference type="SAM" id="MobiDB-lite"/>
    </source>
</evidence>
<dbReference type="PROSITE" id="PS00678">
    <property type="entry name" value="WD_REPEATS_1"/>
    <property type="match status" value="1"/>
</dbReference>
<dbReference type="UniPathway" id="UPA00989"/>
<accession>A0A1R1PK63</accession>
<dbReference type="InterPro" id="IPR028884">
    <property type="entry name" value="Trm82"/>
</dbReference>
<dbReference type="PANTHER" id="PTHR16288">
    <property type="entry name" value="WD40 REPEAT PROTEIN 4"/>
    <property type="match status" value="1"/>
</dbReference>
<comment type="caution">
    <text evidence="9">The sequence shown here is derived from an EMBL/GenBank/DDBJ whole genome shotgun (WGS) entry which is preliminary data.</text>
</comment>
<dbReference type="OrthoDB" id="339900at2759"/>
<dbReference type="GO" id="GO:0043527">
    <property type="term" value="C:tRNA methyltransferase complex"/>
    <property type="evidence" value="ECO:0007669"/>
    <property type="project" value="TreeGrafter"/>
</dbReference>
<evidence type="ECO:0000256" key="1">
    <source>
        <dbReference type="ARBA" id="ARBA00004123"/>
    </source>
</evidence>
<dbReference type="InterPro" id="IPR019775">
    <property type="entry name" value="WD40_repeat_CS"/>
</dbReference>
<evidence type="ECO:0000256" key="2">
    <source>
        <dbReference type="ARBA" id="ARBA00022574"/>
    </source>
</evidence>
<comment type="function">
    <text evidence="6">Required for the formation of N(7)-methylguanine at position 46 (m7G46) in tRNA. In the complex, it is required to stabilize and induce conformational changes of the catalytic subunit.</text>
</comment>
<dbReference type="InterPro" id="IPR015943">
    <property type="entry name" value="WD40/YVTN_repeat-like_dom_sf"/>
</dbReference>
<dbReference type="InterPro" id="IPR036322">
    <property type="entry name" value="WD40_repeat_dom_sf"/>
</dbReference>
<dbReference type="Proteomes" id="UP000188320">
    <property type="component" value="Unassembled WGS sequence"/>
</dbReference>
<dbReference type="InterPro" id="IPR001680">
    <property type="entry name" value="WD40_rpt"/>
</dbReference>
<comment type="similarity">
    <text evidence="6">Belongs to the WD repeat TRM82 family.</text>
</comment>
<dbReference type="AlphaFoldDB" id="A0A1R1PK63"/>
<name>A0A1R1PK63_ZANCU</name>
<keyword evidence="5 6" id="KW-0539">Nucleus</keyword>
<feature type="compositionally biased region" description="Acidic residues" evidence="8">
    <location>
        <begin position="48"/>
        <end position="57"/>
    </location>
</feature>
<keyword evidence="2 6" id="KW-0853">WD repeat</keyword>
<dbReference type="Pfam" id="PF00400">
    <property type="entry name" value="WD40"/>
    <property type="match status" value="1"/>
</dbReference>
<dbReference type="PROSITE" id="PS50082">
    <property type="entry name" value="WD_REPEATS_2"/>
    <property type="match status" value="1"/>
</dbReference>
<sequence>MNCVLISAKKVVATTIKGLYEPGSVKELEDVKTLIETKDIIERKAGQSEDEQEDEGEQEHNVPPTRKKAKLDNTNVDYTIKASTTSVNGDLLGVITNSKHLLVYKIPEFSIANVLKNAKACNAVCFDSSGENVLVADKFGDVVKFNLSGNAPPEIILGHVSILTDMAFRNGIQNCDVGDSTNSEYVVTADRDEKIRISCYPNAYEIQSYCLGHKEFVTSINIPSINPNIIISGSGDLAIKVWELLTGKELLTVETNEILPTQELKSKNTFGSTFESLDTDPISEIKTPKVDHFSEPPTTIFDWDSAITWLKLDFAVANAMNRIVCPTTAMKKPISSYFFSRFIAFYAP</sequence>
<proteinExistence type="inferred from homology"/>
<dbReference type="GO" id="GO:0106004">
    <property type="term" value="P:tRNA (guanine-N7)-methylation"/>
    <property type="evidence" value="ECO:0007669"/>
    <property type="project" value="UniProtKB-UniRule"/>
</dbReference>
<keyword evidence="9" id="KW-0489">Methyltransferase</keyword>
<evidence type="ECO:0000313" key="9">
    <source>
        <dbReference type="EMBL" id="OMH81355.1"/>
    </source>
</evidence>
<evidence type="ECO:0000313" key="10">
    <source>
        <dbReference type="Proteomes" id="UP000188320"/>
    </source>
</evidence>
<comment type="subcellular location">
    <subcellularLocation>
        <location evidence="1 6">Nucleus</location>
    </subcellularLocation>
</comment>
<keyword evidence="3 6" id="KW-0819">tRNA processing</keyword>